<feature type="signal peptide" evidence="1">
    <location>
        <begin position="1"/>
        <end position="20"/>
    </location>
</feature>
<organism evidence="2 3">
    <name type="scientific">Microdochium trichocladiopsis</name>
    <dbReference type="NCBI Taxonomy" id="1682393"/>
    <lineage>
        <taxon>Eukaryota</taxon>
        <taxon>Fungi</taxon>
        <taxon>Dikarya</taxon>
        <taxon>Ascomycota</taxon>
        <taxon>Pezizomycotina</taxon>
        <taxon>Sordariomycetes</taxon>
        <taxon>Xylariomycetidae</taxon>
        <taxon>Xylariales</taxon>
        <taxon>Microdochiaceae</taxon>
        <taxon>Microdochium</taxon>
    </lineage>
</organism>
<accession>A0A9P9BUW8</accession>
<proteinExistence type="predicted"/>
<gene>
    <name evidence="2" type="ORF">B0I36DRAFT_357073</name>
</gene>
<feature type="chain" id="PRO_5040207469" evidence="1">
    <location>
        <begin position="21"/>
        <end position="124"/>
    </location>
</feature>
<evidence type="ECO:0000256" key="1">
    <source>
        <dbReference type="SAM" id="SignalP"/>
    </source>
</evidence>
<protein>
    <submittedName>
        <fullName evidence="2">Uncharacterized protein</fullName>
    </submittedName>
</protein>
<comment type="caution">
    <text evidence="2">The sequence shown here is derived from an EMBL/GenBank/DDBJ whole genome shotgun (WGS) entry which is preliminary data.</text>
</comment>
<keyword evidence="3" id="KW-1185">Reference proteome</keyword>
<dbReference type="EMBL" id="JAGTJQ010000001">
    <property type="protein sequence ID" value="KAH7039673.1"/>
    <property type="molecule type" value="Genomic_DNA"/>
</dbReference>
<dbReference type="GeneID" id="70187287"/>
<dbReference type="OrthoDB" id="3769991at2759"/>
<evidence type="ECO:0000313" key="3">
    <source>
        <dbReference type="Proteomes" id="UP000756346"/>
    </source>
</evidence>
<dbReference type="RefSeq" id="XP_046017728.1">
    <property type="nucleotide sequence ID" value="XM_046157741.1"/>
</dbReference>
<sequence length="124" mass="12923">MRSIISAITTALALASSSLGQGVPDEPISFYARLYHNSSTCATVTGGRTSAYLGSMGSCVNISVNGGGSAEIIVGEVTKYFLAGWTGRDCTGQVVLVESNVRSCIDFGGVDIQSWSNDMKPFGK</sequence>
<dbReference type="Proteomes" id="UP000756346">
    <property type="component" value="Unassembled WGS sequence"/>
</dbReference>
<keyword evidence="1" id="KW-0732">Signal</keyword>
<dbReference type="AlphaFoldDB" id="A0A9P9BUW8"/>
<name>A0A9P9BUW8_9PEZI</name>
<reference evidence="2" key="1">
    <citation type="journal article" date="2021" name="Nat. Commun.">
        <title>Genetic determinants of endophytism in the Arabidopsis root mycobiome.</title>
        <authorList>
            <person name="Mesny F."/>
            <person name="Miyauchi S."/>
            <person name="Thiergart T."/>
            <person name="Pickel B."/>
            <person name="Atanasova L."/>
            <person name="Karlsson M."/>
            <person name="Huettel B."/>
            <person name="Barry K.W."/>
            <person name="Haridas S."/>
            <person name="Chen C."/>
            <person name="Bauer D."/>
            <person name="Andreopoulos W."/>
            <person name="Pangilinan J."/>
            <person name="LaButti K."/>
            <person name="Riley R."/>
            <person name="Lipzen A."/>
            <person name="Clum A."/>
            <person name="Drula E."/>
            <person name="Henrissat B."/>
            <person name="Kohler A."/>
            <person name="Grigoriev I.V."/>
            <person name="Martin F.M."/>
            <person name="Hacquard S."/>
        </authorList>
    </citation>
    <scope>NUCLEOTIDE SEQUENCE</scope>
    <source>
        <strain evidence="2">MPI-CAGE-CH-0230</strain>
    </source>
</reference>
<evidence type="ECO:0000313" key="2">
    <source>
        <dbReference type="EMBL" id="KAH7039673.1"/>
    </source>
</evidence>